<dbReference type="AlphaFoldDB" id="A0AA39KMI7"/>
<dbReference type="Gene3D" id="6.20.130.20">
    <property type="entry name" value="Mitochondrial ribosomal protein L55"/>
    <property type="match status" value="1"/>
</dbReference>
<dbReference type="InterPro" id="IPR018615">
    <property type="entry name" value="Ribosomal_mL55"/>
</dbReference>
<protein>
    <recommendedName>
        <fullName evidence="3">Ribosomal protein L55</fullName>
    </recommendedName>
</protein>
<proteinExistence type="predicted"/>
<name>A0AA39KMI7_MICHY</name>
<dbReference type="GO" id="GO:0006412">
    <property type="term" value="P:translation"/>
    <property type="evidence" value="ECO:0007669"/>
    <property type="project" value="TreeGrafter"/>
</dbReference>
<evidence type="ECO:0000313" key="1">
    <source>
        <dbReference type="EMBL" id="KAK0166811.1"/>
    </source>
</evidence>
<evidence type="ECO:0008006" key="3">
    <source>
        <dbReference type="Google" id="ProtNLM"/>
    </source>
</evidence>
<dbReference type="GO" id="GO:0003735">
    <property type="term" value="F:structural constituent of ribosome"/>
    <property type="evidence" value="ECO:0007669"/>
    <property type="project" value="InterPro"/>
</dbReference>
<dbReference type="PANTHER" id="PTHR34095">
    <property type="entry name" value="39S RIBOSOMAL PROTEIN L55, MITOCHONDRIAL"/>
    <property type="match status" value="1"/>
</dbReference>
<accession>A0AA39KMI7</accession>
<dbReference type="Pfam" id="PF09776">
    <property type="entry name" value="Mitoc_L55"/>
    <property type="match status" value="1"/>
</dbReference>
<dbReference type="InterPro" id="IPR044884">
    <property type="entry name" value="Ribosomal_mL55_sf"/>
</dbReference>
<keyword evidence="2" id="KW-1185">Reference proteome</keyword>
<comment type="caution">
    <text evidence="1">The sequence shown here is derived from an EMBL/GenBank/DDBJ whole genome shotgun (WGS) entry which is preliminary data.</text>
</comment>
<dbReference type="GO" id="GO:0005762">
    <property type="term" value="C:mitochondrial large ribosomal subunit"/>
    <property type="evidence" value="ECO:0007669"/>
    <property type="project" value="InterPro"/>
</dbReference>
<dbReference type="PANTHER" id="PTHR34095:SF1">
    <property type="entry name" value="LARGE RIBOSOMAL SUBUNIT PROTEIN ML55"/>
    <property type="match status" value="1"/>
</dbReference>
<reference evidence="1" key="2">
    <citation type="submission" date="2023-03" db="EMBL/GenBank/DDBJ databases">
        <authorList>
            <person name="Inwood S.N."/>
            <person name="Skelly J.G."/>
            <person name="Guhlin J."/>
            <person name="Harrop T.W.R."/>
            <person name="Goldson S.G."/>
            <person name="Dearden P.K."/>
        </authorList>
    </citation>
    <scope>NUCLEOTIDE SEQUENCE</scope>
    <source>
        <strain evidence="1">Lincoln</strain>
        <tissue evidence="1">Whole body</tissue>
    </source>
</reference>
<reference evidence="1" key="1">
    <citation type="journal article" date="2023" name="bioRxiv">
        <title>Scaffold-level genome assemblies of two parasitoid biocontrol wasps reveal the parthenogenesis mechanism and an associated novel virus.</title>
        <authorList>
            <person name="Inwood S."/>
            <person name="Skelly J."/>
            <person name="Guhlin J."/>
            <person name="Harrop T."/>
            <person name="Goldson S."/>
            <person name="Dearden P."/>
        </authorList>
    </citation>
    <scope>NUCLEOTIDE SEQUENCE</scope>
    <source>
        <strain evidence="1">Lincoln</strain>
        <tissue evidence="1">Whole body</tissue>
    </source>
</reference>
<dbReference type="EMBL" id="JAQQBR010001832">
    <property type="protein sequence ID" value="KAK0166811.1"/>
    <property type="molecule type" value="Genomic_DNA"/>
</dbReference>
<evidence type="ECO:0000313" key="2">
    <source>
        <dbReference type="Proteomes" id="UP001168972"/>
    </source>
</evidence>
<gene>
    <name evidence="1" type="ORF">PV327_004294</name>
</gene>
<organism evidence="1 2">
    <name type="scientific">Microctonus hyperodae</name>
    <name type="common">Parasitoid wasp</name>
    <dbReference type="NCBI Taxonomy" id="165561"/>
    <lineage>
        <taxon>Eukaryota</taxon>
        <taxon>Metazoa</taxon>
        <taxon>Ecdysozoa</taxon>
        <taxon>Arthropoda</taxon>
        <taxon>Hexapoda</taxon>
        <taxon>Insecta</taxon>
        <taxon>Pterygota</taxon>
        <taxon>Neoptera</taxon>
        <taxon>Endopterygota</taxon>
        <taxon>Hymenoptera</taxon>
        <taxon>Apocrita</taxon>
        <taxon>Ichneumonoidea</taxon>
        <taxon>Braconidae</taxon>
        <taxon>Euphorinae</taxon>
        <taxon>Microctonus</taxon>
    </lineage>
</organism>
<dbReference type="Proteomes" id="UP001168972">
    <property type="component" value="Unassembled WGS sequence"/>
</dbReference>
<sequence>MNTKLPIILNNITKSITFVRQLNCWTAGITKKHRKVYERAYPVHLVFPNGSTINIQYHEPRKMIKLPLDLSKLSDAEREALLEKRKPKTKIVIEEDIDDDYDENRYVNYNRR</sequence>